<reference evidence="3" key="1">
    <citation type="journal article" date="2023" name="Commun. Biol.">
        <title>Genome analysis of Parmales, the sister group of diatoms, reveals the evolutionary specialization of diatoms from phago-mixotrophs to photoautotrophs.</title>
        <authorList>
            <person name="Ban H."/>
            <person name="Sato S."/>
            <person name="Yoshikawa S."/>
            <person name="Yamada K."/>
            <person name="Nakamura Y."/>
            <person name="Ichinomiya M."/>
            <person name="Sato N."/>
            <person name="Blanc-Mathieu R."/>
            <person name="Endo H."/>
            <person name="Kuwata A."/>
            <person name="Ogata H."/>
        </authorList>
    </citation>
    <scope>NUCLEOTIDE SEQUENCE [LARGE SCALE GENOMIC DNA]</scope>
</reference>
<keyword evidence="3" id="KW-1185">Reference proteome</keyword>
<proteinExistence type="predicted"/>
<feature type="compositionally biased region" description="Polar residues" evidence="1">
    <location>
        <begin position="1"/>
        <end position="18"/>
    </location>
</feature>
<evidence type="ECO:0000313" key="3">
    <source>
        <dbReference type="Proteomes" id="UP001165065"/>
    </source>
</evidence>
<evidence type="ECO:0000313" key="2">
    <source>
        <dbReference type="EMBL" id="GMI48309.1"/>
    </source>
</evidence>
<feature type="region of interest" description="Disordered" evidence="1">
    <location>
        <begin position="1"/>
        <end position="22"/>
    </location>
</feature>
<sequence>MSTFTTPPLPANATSVTPPNAPTEPPLIVTATLIQDSVIALIQTILSKESSWDDSTSTDANITDAALATLIDKTAYTCEQRVDTFYVNSICPKSRNLLASYVTGIQNHIKNLRTVIVHEVQEDLSLSELLLVIAPDEPTPAQSVAPQETILNPTHTQSILRHLVELHSIFVPTARELSARATLETTMNPTGTAGPTSTNSTTTILTPLKHLIHDLAQREKQGTPAPSFQYMIEIISTCIKIRTGLLDTRALNTMQKDVNAILKALHLDNSNARLPNSHAHKLLSFIYDSANGTMTGLMTQLSQPDILLTHFNTHKERSPTSPIFNEASAAPFIPPPSYIRSFPDFYNYFNSVLIINTLTTNSHPNIFFRQTLAIYIATHTPFKDAPQDLITKLHNLLVGYNPSSDPYFHEDISTHSTVAGQNSQSFFARTLFEFVQPNAPHNKPWPHFSTTPTNPTYASSTSKKSASSKSSPAKADKRTNHRSNTFAAKLDAFISHPKINQISNNINYDPDQHPSDYDELKALFTWGNGELIRNPNYDPTKPILDVTNIDISSPPYSKMHDDASSNTPGKPCNYDLTTASSSPNTLCCILHGFGNHDSAKCRALAAQRNSNSPFIMEYNDTHS</sequence>
<feature type="compositionally biased region" description="Polar residues" evidence="1">
    <location>
        <begin position="448"/>
        <end position="457"/>
    </location>
</feature>
<dbReference type="Proteomes" id="UP001165065">
    <property type="component" value="Unassembled WGS sequence"/>
</dbReference>
<dbReference type="EMBL" id="BRYA01000385">
    <property type="protein sequence ID" value="GMI48309.1"/>
    <property type="molecule type" value="Genomic_DNA"/>
</dbReference>
<evidence type="ECO:0000256" key="1">
    <source>
        <dbReference type="SAM" id="MobiDB-lite"/>
    </source>
</evidence>
<feature type="compositionally biased region" description="Low complexity" evidence="1">
    <location>
        <begin position="458"/>
        <end position="473"/>
    </location>
</feature>
<accession>A0A9W7LF89</accession>
<protein>
    <submittedName>
        <fullName evidence="2">Uncharacterized protein</fullName>
    </submittedName>
</protein>
<name>A0A9W7LF89_9STRA</name>
<organism evidence="2 3">
    <name type="scientific">Triparma columacea</name>
    <dbReference type="NCBI Taxonomy" id="722753"/>
    <lineage>
        <taxon>Eukaryota</taxon>
        <taxon>Sar</taxon>
        <taxon>Stramenopiles</taxon>
        <taxon>Ochrophyta</taxon>
        <taxon>Bolidophyceae</taxon>
        <taxon>Parmales</taxon>
        <taxon>Triparmaceae</taxon>
        <taxon>Triparma</taxon>
    </lineage>
</organism>
<feature type="region of interest" description="Disordered" evidence="1">
    <location>
        <begin position="442"/>
        <end position="482"/>
    </location>
</feature>
<comment type="caution">
    <text evidence="2">The sequence shown here is derived from an EMBL/GenBank/DDBJ whole genome shotgun (WGS) entry which is preliminary data.</text>
</comment>
<gene>
    <name evidence="2" type="ORF">TrCOL_g10493</name>
</gene>
<dbReference type="AlphaFoldDB" id="A0A9W7LF89"/>